<organism evidence="1 2">
    <name type="scientific">Xylanibacter ruminicola</name>
    <name type="common">Prevotella ruminicola</name>
    <dbReference type="NCBI Taxonomy" id="839"/>
    <lineage>
        <taxon>Bacteria</taxon>
        <taxon>Pseudomonadati</taxon>
        <taxon>Bacteroidota</taxon>
        <taxon>Bacteroidia</taxon>
        <taxon>Bacteroidales</taxon>
        <taxon>Prevotellaceae</taxon>
        <taxon>Xylanibacter</taxon>
    </lineage>
</organism>
<evidence type="ECO:0000313" key="2">
    <source>
        <dbReference type="Proteomes" id="UP000184130"/>
    </source>
</evidence>
<dbReference type="Proteomes" id="UP000184130">
    <property type="component" value="Unassembled WGS sequence"/>
</dbReference>
<dbReference type="OrthoDB" id="954784at2"/>
<sequence>MRSRTAMWFECKIRYEKVMEDGLQKKVNENYVVDALSFSEAETRITEEMSSYISGEFEVADIKKAAFKEVFFTDDNIADKWYKAKLQFITIDEKTEKEKRSTVTYLVQAGSMNGAMKNIDEVMGGTMIDYVVASVAETTLMDVYEYGKSNDKPEYEQQ</sequence>
<dbReference type="EMBL" id="FRBD01000020">
    <property type="protein sequence ID" value="SHL04808.1"/>
    <property type="molecule type" value="Genomic_DNA"/>
</dbReference>
<dbReference type="Pfam" id="PF14902">
    <property type="entry name" value="DUF4494"/>
    <property type="match status" value="1"/>
</dbReference>
<proteinExistence type="predicted"/>
<reference evidence="1 2" key="1">
    <citation type="submission" date="2016-11" db="EMBL/GenBank/DDBJ databases">
        <authorList>
            <person name="Jaros S."/>
            <person name="Januszkiewicz K."/>
            <person name="Wedrychowicz H."/>
        </authorList>
    </citation>
    <scope>NUCLEOTIDE SEQUENCE [LARGE SCALE GENOMIC DNA]</scope>
    <source>
        <strain evidence="1 2">KHT3</strain>
    </source>
</reference>
<protein>
    <submittedName>
        <fullName evidence="1">Uncharacterized protein</fullName>
    </submittedName>
</protein>
<dbReference type="RefSeq" id="WP_073210266.1">
    <property type="nucleotide sequence ID" value="NZ_FRBD01000020.1"/>
</dbReference>
<accession>A0A1M6XFW4</accession>
<dbReference type="AlphaFoldDB" id="A0A1M6XFW4"/>
<evidence type="ECO:0000313" key="1">
    <source>
        <dbReference type="EMBL" id="SHL04808.1"/>
    </source>
</evidence>
<name>A0A1M6XFW4_XYLRU</name>
<dbReference type="InterPro" id="IPR027848">
    <property type="entry name" value="DUF4494"/>
</dbReference>
<gene>
    <name evidence="1" type="ORF">SAMN05216463_12040</name>
</gene>